<protein>
    <recommendedName>
        <fullName evidence="2">Ig-like domain-containing protein</fullName>
    </recommendedName>
</protein>
<dbReference type="SUPFAM" id="SSF48726">
    <property type="entry name" value="Immunoglobulin"/>
    <property type="match status" value="1"/>
</dbReference>
<dbReference type="InterPro" id="IPR003006">
    <property type="entry name" value="Ig/MHC_CS"/>
</dbReference>
<dbReference type="SMART" id="SM00407">
    <property type="entry name" value="IGc1"/>
    <property type="match status" value="1"/>
</dbReference>
<dbReference type="Proteomes" id="UP000694410">
    <property type="component" value="Unplaced"/>
</dbReference>
<evidence type="ECO:0000313" key="4">
    <source>
        <dbReference type="Proteomes" id="UP000694410"/>
    </source>
</evidence>
<dbReference type="AlphaFoldDB" id="A0A8C0Z9Y7"/>
<dbReference type="PROSITE" id="PS00290">
    <property type="entry name" value="IG_MHC"/>
    <property type="match status" value="1"/>
</dbReference>
<dbReference type="Ensembl" id="ENSCCET00000008156.1">
    <property type="protein sequence ID" value="ENSCCEP00000004937.1"/>
    <property type="gene ID" value="ENSCCEG00000005425.1"/>
</dbReference>
<evidence type="ECO:0000256" key="1">
    <source>
        <dbReference type="ARBA" id="ARBA00023319"/>
    </source>
</evidence>
<organism evidence="3 4">
    <name type="scientific">Cyanistes caeruleus</name>
    <name type="common">Eurasian blue tit</name>
    <name type="synonym">Parus caeruleus</name>
    <dbReference type="NCBI Taxonomy" id="156563"/>
    <lineage>
        <taxon>Eukaryota</taxon>
        <taxon>Metazoa</taxon>
        <taxon>Chordata</taxon>
        <taxon>Craniata</taxon>
        <taxon>Vertebrata</taxon>
        <taxon>Euteleostomi</taxon>
        <taxon>Archelosauria</taxon>
        <taxon>Archosauria</taxon>
        <taxon>Dinosauria</taxon>
        <taxon>Saurischia</taxon>
        <taxon>Theropoda</taxon>
        <taxon>Coelurosauria</taxon>
        <taxon>Aves</taxon>
        <taxon>Neognathae</taxon>
        <taxon>Neoaves</taxon>
        <taxon>Telluraves</taxon>
        <taxon>Australaves</taxon>
        <taxon>Passeriformes</taxon>
        <taxon>Paridae</taxon>
        <taxon>Cyanistes</taxon>
    </lineage>
</organism>
<accession>A0A8C0Z9Y7</accession>
<keyword evidence="1" id="KW-0393">Immunoglobulin domain</keyword>
<feature type="domain" description="Ig-like" evidence="2">
    <location>
        <begin position="7"/>
        <end position="108"/>
    </location>
</feature>
<keyword evidence="4" id="KW-1185">Reference proteome</keyword>
<dbReference type="InterPro" id="IPR036179">
    <property type="entry name" value="Ig-like_dom_sf"/>
</dbReference>
<dbReference type="InterPro" id="IPR007110">
    <property type="entry name" value="Ig-like_dom"/>
</dbReference>
<dbReference type="FunFam" id="2.60.40.10:FF:000463">
    <property type="entry name" value="Immunoglobulin heavy constant gamma 1"/>
    <property type="match status" value="1"/>
</dbReference>
<sequence length="131" mass="14020">GAPAVAPKVFVFPPPPEELALAETATLTCLASGFFPRDILLTWTRQDAPLDPRDYSLLGPEPDAGASGTFSLYSKLSVPVEQWRRGDVFTCVVGHDGAAVKFIQRSLDRTAARPASVNVSVVLADSDLVCY</sequence>
<dbReference type="InterPro" id="IPR013783">
    <property type="entry name" value="Ig-like_fold"/>
</dbReference>
<evidence type="ECO:0000313" key="3">
    <source>
        <dbReference type="Ensembl" id="ENSCCEP00000004937.1"/>
    </source>
</evidence>
<reference evidence="3" key="1">
    <citation type="submission" date="2025-08" db="UniProtKB">
        <authorList>
            <consortium name="Ensembl"/>
        </authorList>
    </citation>
    <scope>IDENTIFICATION</scope>
</reference>
<dbReference type="CDD" id="cd05768">
    <property type="entry name" value="IgC1_CH3_IgAGD_CH4_IgAEM"/>
    <property type="match status" value="1"/>
</dbReference>
<dbReference type="Gene3D" id="2.60.40.10">
    <property type="entry name" value="Immunoglobulins"/>
    <property type="match status" value="1"/>
</dbReference>
<evidence type="ECO:0000259" key="2">
    <source>
        <dbReference type="PROSITE" id="PS50835"/>
    </source>
</evidence>
<name>A0A8C0Z9Y7_CYACU</name>
<dbReference type="PROSITE" id="PS50835">
    <property type="entry name" value="IG_LIKE"/>
    <property type="match status" value="1"/>
</dbReference>
<dbReference type="InterPro" id="IPR003597">
    <property type="entry name" value="Ig_C1-set"/>
</dbReference>
<dbReference type="Pfam" id="PF07654">
    <property type="entry name" value="C1-set"/>
    <property type="match status" value="1"/>
</dbReference>
<proteinExistence type="predicted"/>
<reference evidence="3" key="2">
    <citation type="submission" date="2025-09" db="UniProtKB">
        <authorList>
            <consortium name="Ensembl"/>
        </authorList>
    </citation>
    <scope>IDENTIFICATION</scope>
</reference>
<dbReference type="InterPro" id="IPR050380">
    <property type="entry name" value="Immune_Resp_Modulators"/>
</dbReference>
<dbReference type="PANTHER" id="PTHR23411">
    <property type="entry name" value="TAPASIN"/>
    <property type="match status" value="1"/>
</dbReference>